<proteinExistence type="predicted"/>
<sequence length="221" mass="25475">MSVILLPKINKNKTKKLDETIAKSFSEIREIYNVEPSKIEEYIEHNFEKLFFALTNFSQSINASKIIEKIEKTDLEDFISDIESGQIGSSYDKEILNKIVDAYSLEVFNETPFFEVIKSGADLNSKLETFYSKLKAAGFDANEFIKLSARIVITFYALLYGLLKNDKKLEPALKVLAEMFKNDAEEKDDILTFLEIYSDEEKRKEFEESYNEALEMMGKSA</sequence>
<accession>A0A2R6BJ59</accession>
<reference evidence="1 2" key="1">
    <citation type="submission" date="2017-04" db="EMBL/GenBank/DDBJ databases">
        <title>Novel microbial lineages endemic to geothermal iron-oxide mats fill important gaps in the evolutionary history of Archaea.</title>
        <authorList>
            <person name="Jay Z.J."/>
            <person name="Beam J.P."/>
            <person name="Dlakic M."/>
            <person name="Rusch D.B."/>
            <person name="Kozubal M.A."/>
            <person name="Inskeep W.P."/>
        </authorList>
    </citation>
    <scope>NUCLEOTIDE SEQUENCE [LARGE SCALE GENOMIC DNA]</scope>
    <source>
        <strain evidence="1">ECH_B_1</strain>
    </source>
</reference>
<comment type="caution">
    <text evidence="1">The sequence shown here is derived from an EMBL/GenBank/DDBJ whole genome shotgun (WGS) entry which is preliminary data.</text>
</comment>
<dbReference type="EMBL" id="NEXG01000054">
    <property type="protein sequence ID" value="PSN98656.1"/>
    <property type="molecule type" value="Genomic_DNA"/>
</dbReference>
<evidence type="ECO:0000313" key="2">
    <source>
        <dbReference type="Proteomes" id="UP000241120"/>
    </source>
</evidence>
<protein>
    <submittedName>
        <fullName evidence="1">Uncharacterized protein</fullName>
    </submittedName>
</protein>
<dbReference type="AlphaFoldDB" id="A0A2R6BJ59"/>
<organism evidence="1 2">
    <name type="scientific">Candidatus Marsarchaeota G2 archaeon ECH_B_1</name>
    <dbReference type="NCBI Taxonomy" id="1978159"/>
    <lineage>
        <taxon>Archaea</taxon>
        <taxon>Candidatus Marsarchaeota</taxon>
        <taxon>Candidatus Marsarchaeota group 2</taxon>
    </lineage>
</organism>
<gene>
    <name evidence="1" type="ORF">B9Q05_12570</name>
</gene>
<dbReference type="Proteomes" id="UP000241120">
    <property type="component" value="Unassembled WGS sequence"/>
</dbReference>
<evidence type="ECO:0000313" key="1">
    <source>
        <dbReference type="EMBL" id="PSN98656.1"/>
    </source>
</evidence>
<name>A0A2R6BJ59_9ARCH</name>